<dbReference type="PANTHER" id="PTHR13947">
    <property type="entry name" value="GNAT FAMILY N-ACETYLTRANSFERASE"/>
    <property type="match status" value="1"/>
</dbReference>
<dbReference type="InterPro" id="IPR016181">
    <property type="entry name" value="Acyl_CoA_acyltransferase"/>
</dbReference>
<evidence type="ECO:0000313" key="4">
    <source>
        <dbReference type="EMBL" id="CAJ0967686.1"/>
    </source>
</evidence>
<dbReference type="EMBL" id="CAUEEQ010078511">
    <property type="protein sequence ID" value="CAJ0967686.1"/>
    <property type="molecule type" value="Genomic_DNA"/>
</dbReference>
<evidence type="ECO:0000313" key="5">
    <source>
        <dbReference type="Proteomes" id="UP001176940"/>
    </source>
</evidence>
<keyword evidence="2" id="KW-0812">Transmembrane</keyword>
<dbReference type="PANTHER" id="PTHR13947:SF58">
    <property type="entry name" value="8B (PUTATIVE,_PSEUDO-RELATED"/>
    <property type="match status" value="1"/>
</dbReference>
<evidence type="ECO:0000256" key="2">
    <source>
        <dbReference type="SAM" id="Phobius"/>
    </source>
</evidence>
<proteinExistence type="predicted"/>
<keyword evidence="5" id="KW-1185">Reference proteome</keyword>
<protein>
    <recommendedName>
        <fullName evidence="3">N-acetyltransferase domain-containing protein</fullName>
    </recommendedName>
</protein>
<comment type="caution">
    <text evidence="4">The sequence shown here is derived from an EMBL/GenBank/DDBJ whole genome shotgun (WGS) entry which is preliminary data.</text>
</comment>
<feature type="transmembrane region" description="Helical" evidence="2">
    <location>
        <begin position="43"/>
        <end position="76"/>
    </location>
</feature>
<accession>A0ABN9MLS4</accession>
<keyword evidence="2" id="KW-0472">Membrane</keyword>
<dbReference type="Proteomes" id="UP001176940">
    <property type="component" value="Unassembled WGS sequence"/>
</dbReference>
<gene>
    <name evidence="4" type="ORF">RIMI_LOCUS22408408</name>
</gene>
<name>A0ABN9MLS4_9NEOB</name>
<dbReference type="Gene3D" id="3.40.630.30">
    <property type="match status" value="1"/>
</dbReference>
<dbReference type="InterPro" id="IPR050769">
    <property type="entry name" value="NAT_camello-type"/>
</dbReference>
<dbReference type="CDD" id="cd04301">
    <property type="entry name" value="NAT_SF"/>
    <property type="match status" value="1"/>
</dbReference>
<organism evidence="4 5">
    <name type="scientific">Ranitomeya imitator</name>
    <name type="common">mimic poison frog</name>
    <dbReference type="NCBI Taxonomy" id="111125"/>
    <lineage>
        <taxon>Eukaryota</taxon>
        <taxon>Metazoa</taxon>
        <taxon>Chordata</taxon>
        <taxon>Craniata</taxon>
        <taxon>Vertebrata</taxon>
        <taxon>Euteleostomi</taxon>
        <taxon>Amphibia</taxon>
        <taxon>Batrachia</taxon>
        <taxon>Anura</taxon>
        <taxon>Neobatrachia</taxon>
        <taxon>Hyloidea</taxon>
        <taxon>Dendrobatidae</taxon>
        <taxon>Dendrobatinae</taxon>
        <taxon>Ranitomeya</taxon>
    </lineage>
</organism>
<keyword evidence="2" id="KW-1133">Transmembrane helix</keyword>
<dbReference type="SUPFAM" id="SSF55729">
    <property type="entry name" value="Acyl-CoA N-acyltransferases (Nat)"/>
    <property type="match status" value="1"/>
</dbReference>
<dbReference type="Pfam" id="PF00583">
    <property type="entry name" value="Acetyltransf_1"/>
    <property type="match status" value="1"/>
</dbReference>
<reference evidence="4" key="1">
    <citation type="submission" date="2023-07" db="EMBL/GenBank/DDBJ databases">
        <authorList>
            <person name="Stuckert A."/>
        </authorList>
    </citation>
    <scope>NUCLEOTIDE SEQUENCE</scope>
</reference>
<sequence>MSRYSVRVYEDSDHRRVQEIFISGCHEHIPTAFYRGLRQPHNWLLLVLGLVLPLVTLGSIVLSILGVTGVLLVLWLPGREFYLYHIRHGLAGDLKDIRKHYLQREYHCFWVVDLEGEVIGMVAAISAMTPHENNIELKRMFVTDHHRGKGIAKVLCRTVIDYARRSGCNAVVLSTTNVQVHAVNLYEKVGFRRTAPALYNAWLGLVGMAWVSYRYDIPSDT</sequence>
<dbReference type="PROSITE" id="PS51186">
    <property type="entry name" value="GNAT"/>
    <property type="match status" value="1"/>
</dbReference>
<evidence type="ECO:0000259" key="3">
    <source>
        <dbReference type="PROSITE" id="PS51186"/>
    </source>
</evidence>
<evidence type="ECO:0000256" key="1">
    <source>
        <dbReference type="ARBA" id="ARBA00022679"/>
    </source>
</evidence>
<feature type="domain" description="N-acetyltransferase" evidence="3">
    <location>
        <begin position="70"/>
        <end position="218"/>
    </location>
</feature>
<keyword evidence="1" id="KW-0808">Transferase</keyword>
<dbReference type="InterPro" id="IPR000182">
    <property type="entry name" value="GNAT_dom"/>
</dbReference>